<dbReference type="VEuPathDB" id="TriTrypDB:ADEAN_000133700"/>
<keyword evidence="5" id="KW-0378">Hydrolase</keyword>
<evidence type="ECO:0000256" key="1">
    <source>
        <dbReference type="ARBA" id="ARBA00000707"/>
    </source>
</evidence>
<reference evidence="9 10" key="1">
    <citation type="submission" date="2020-08" db="EMBL/GenBank/DDBJ databases">
        <authorList>
            <person name="Newling K."/>
            <person name="Davey J."/>
            <person name="Forrester S."/>
        </authorList>
    </citation>
    <scope>NUCLEOTIDE SEQUENCE [LARGE SCALE GENOMIC DNA]</scope>
    <source>
        <strain evidence="10">Crithidia deanei Carvalho (ATCC PRA-265)</strain>
    </source>
</reference>
<keyword evidence="10" id="KW-1185">Reference proteome</keyword>
<feature type="domain" description="DUF3638" evidence="8">
    <location>
        <begin position="230"/>
        <end position="376"/>
    </location>
</feature>
<dbReference type="SUPFAM" id="SSF52540">
    <property type="entry name" value="P-loop containing nucleoside triphosphate hydrolases"/>
    <property type="match status" value="1"/>
</dbReference>
<dbReference type="PANTHER" id="PTHR13367:SF28">
    <property type="entry name" value="UBIQUITIN THIOESTERASE ZRANB1"/>
    <property type="match status" value="1"/>
</dbReference>
<evidence type="ECO:0000256" key="2">
    <source>
        <dbReference type="ARBA" id="ARBA00012759"/>
    </source>
</evidence>
<dbReference type="AlphaFoldDB" id="A0A7G2C564"/>
<dbReference type="GO" id="GO:0005634">
    <property type="term" value="C:nucleus"/>
    <property type="evidence" value="ECO:0007669"/>
    <property type="project" value="TreeGrafter"/>
</dbReference>
<dbReference type="EMBL" id="LR877146">
    <property type="protein sequence ID" value="CAD2213893.1"/>
    <property type="molecule type" value="Genomic_DNA"/>
</dbReference>
<dbReference type="PANTHER" id="PTHR13367">
    <property type="entry name" value="UBIQUITIN THIOESTERASE"/>
    <property type="match status" value="1"/>
</dbReference>
<dbReference type="GO" id="GO:0005737">
    <property type="term" value="C:cytoplasm"/>
    <property type="evidence" value="ECO:0007669"/>
    <property type="project" value="TreeGrafter"/>
</dbReference>
<name>A0A7G2C564_9TRYP</name>
<evidence type="ECO:0000256" key="4">
    <source>
        <dbReference type="ARBA" id="ARBA00022786"/>
    </source>
</evidence>
<dbReference type="EC" id="3.4.19.12" evidence="2"/>
<evidence type="ECO:0000259" key="8">
    <source>
        <dbReference type="Pfam" id="PF12340"/>
    </source>
</evidence>
<evidence type="ECO:0000256" key="5">
    <source>
        <dbReference type="ARBA" id="ARBA00022801"/>
    </source>
</evidence>
<dbReference type="Pfam" id="PF12340">
    <property type="entry name" value="DUF3638"/>
    <property type="match status" value="1"/>
</dbReference>
<dbReference type="InterPro" id="IPR027417">
    <property type="entry name" value="P-loop_NTPase"/>
</dbReference>
<sequence>MECIQKLRTLGASDEKLLQQLCGSVLKNVNHFENPSADIRKTEKWLRYQLGLSSKAISTVSFEWICSALLSANKDKEMDAVNPFLSDAQKVQYNSELVLLMLLCNRSHFIEQAILALQSVLSFVQLLCLLRGASVSAQKSSPREEEEQIQSLARFFSLEVQPDALEAILKERRQAAAAQKLLPLQEEVQRTLIERLKQLTSAALDLLTAKRHYVQVSEDMTSSVLSIELDPRFLLFEFLFNIVLRARQVEMVNWFVSNIRGGNSRVQQMIMGQGKTTVVGPLLALILADGEHTVLQVMPTALLEQTRSILRRCFGVVLVKHIYSIQFDRNCSEDTTDVELLYQKLTSAEEDRSVVVAAPECVKSLFLKSIEQMHIIETVSTEEMEEGLGGADGADERQLTHAHQMAKKVIQRSNVADTITPILQLWKRGVLIMDEVDVLLHPLRSELNFPIGARYPIDLSGPRWRLPMHLIDAIFYMQQGRPSEDVQKMLTSQVDLNYSNTADGEGNGNNDKTETEEDNPHLDRLSNVRTVIQQGFEERALQRRAASGAAGYGLLRTKTAPRARPLAAAVAL</sequence>
<dbReference type="GO" id="GO:0004843">
    <property type="term" value="F:cysteine-type deubiquitinase activity"/>
    <property type="evidence" value="ECO:0007669"/>
    <property type="project" value="UniProtKB-EC"/>
</dbReference>
<dbReference type="Gene3D" id="3.40.50.300">
    <property type="entry name" value="P-loop containing nucleotide triphosphate hydrolases"/>
    <property type="match status" value="1"/>
</dbReference>
<gene>
    <name evidence="9" type="ORF">ADEAN_000133700</name>
</gene>
<dbReference type="GO" id="GO:0070530">
    <property type="term" value="F:K63-linked polyubiquitin modification-dependent protein binding"/>
    <property type="evidence" value="ECO:0007669"/>
    <property type="project" value="TreeGrafter"/>
</dbReference>
<protein>
    <recommendedName>
        <fullName evidence="2">ubiquitinyl hydrolase 1</fullName>
        <ecNumber evidence="2">3.4.19.12</ecNumber>
    </recommendedName>
</protein>
<dbReference type="InterPro" id="IPR022099">
    <property type="entry name" value="DUF3638"/>
</dbReference>
<evidence type="ECO:0000256" key="3">
    <source>
        <dbReference type="ARBA" id="ARBA00022670"/>
    </source>
</evidence>
<feature type="region of interest" description="Disordered" evidence="7">
    <location>
        <begin position="498"/>
        <end position="521"/>
    </location>
</feature>
<dbReference type="GO" id="GO:0071947">
    <property type="term" value="P:protein deubiquitination involved in ubiquitin-dependent protein catabolic process"/>
    <property type="evidence" value="ECO:0007669"/>
    <property type="project" value="TreeGrafter"/>
</dbReference>
<keyword evidence="6" id="KW-0788">Thiol protease</keyword>
<dbReference type="InterPro" id="IPR051346">
    <property type="entry name" value="OTU_Deubiquitinase"/>
</dbReference>
<evidence type="ECO:0000313" key="9">
    <source>
        <dbReference type="EMBL" id="CAD2213893.1"/>
    </source>
</evidence>
<keyword evidence="4" id="KW-0833">Ubl conjugation pathway</keyword>
<comment type="catalytic activity">
    <reaction evidence="1">
        <text>Thiol-dependent hydrolysis of ester, thioester, amide, peptide and isopeptide bonds formed by the C-terminal Gly of ubiquitin (a 76-residue protein attached to proteins as an intracellular targeting signal).</text>
        <dbReference type="EC" id="3.4.19.12"/>
    </reaction>
</comment>
<evidence type="ECO:0000313" key="10">
    <source>
        <dbReference type="Proteomes" id="UP000515908"/>
    </source>
</evidence>
<evidence type="ECO:0000256" key="6">
    <source>
        <dbReference type="ARBA" id="ARBA00022807"/>
    </source>
</evidence>
<keyword evidence="3" id="KW-0645">Protease</keyword>
<proteinExistence type="predicted"/>
<dbReference type="Proteomes" id="UP000515908">
    <property type="component" value="Chromosome 02"/>
</dbReference>
<evidence type="ECO:0000256" key="7">
    <source>
        <dbReference type="SAM" id="MobiDB-lite"/>
    </source>
</evidence>
<accession>A0A7G2C564</accession>
<organism evidence="9 10">
    <name type="scientific">Angomonas deanei</name>
    <dbReference type="NCBI Taxonomy" id="59799"/>
    <lineage>
        <taxon>Eukaryota</taxon>
        <taxon>Discoba</taxon>
        <taxon>Euglenozoa</taxon>
        <taxon>Kinetoplastea</taxon>
        <taxon>Metakinetoplastina</taxon>
        <taxon>Trypanosomatida</taxon>
        <taxon>Trypanosomatidae</taxon>
        <taxon>Strigomonadinae</taxon>
        <taxon>Angomonas</taxon>
    </lineage>
</organism>